<evidence type="ECO:0000256" key="3">
    <source>
        <dbReference type="ARBA" id="ARBA00022989"/>
    </source>
</evidence>
<evidence type="ECO:0000313" key="7">
    <source>
        <dbReference type="EMBL" id="GAA0750950.1"/>
    </source>
</evidence>
<dbReference type="EMBL" id="BAAAGG010000001">
    <property type="protein sequence ID" value="GAA0750950.1"/>
    <property type="molecule type" value="Genomic_DNA"/>
</dbReference>
<feature type="transmembrane region" description="Helical" evidence="5">
    <location>
        <begin position="327"/>
        <end position="343"/>
    </location>
</feature>
<evidence type="ECO:0000256" key="5">
    <source>
        <dbReference type="SAM" id="Phobius"/>
    </source>
</evidence>
<gene>
    <name evidence="7" type="ORF">GCM10009433_00400</name>
</gene>
<evidence type="ECO:0000259" key="6">
    <source>
        <dbReference type="Pfam" id="PF04932"/>
    </source>
</evidence>
<feature type="transmembrane region" description="Helical" evidence="5">
    <location>
        <begin position="207"/>
        <end position="231"/>
    </location>
</feature>
<evidence type="ECO:0000256" key="4">
    <source>
        <dbReference type="ARBA" id="ARBA00023136"/>
    </source>
</evidence>
<comment type="caution">
    <text evidence="7">The sequence shown here is derived from an EMBL/GenBank/DDBJ whole genome shotgun (WGS) entry which is preliminary data.</text>
</comment>
<evidence type="ECO:0000256" key="2">
    <source>
        <dbReference type="ARBA" id="ARBA00022692"/>
    </source>
</evidence>
<feature type="domain" description="O-antigen ligase-related" evidence="6">
    <location>
        <begin position="169"/>
        <end position="312"/>
    </location>
</feature>
<organism evidence="7 8">
    <name type="scientific">Psychroflexus lacisalsi</name>
    <dbReference type="NCBI Taxonomy" id="503928"/>
    <lineage>
        <taxon>Bacteria</taxon>
        <taxon>Pseudomonadati</taxon>
        <taxon>Bacteroidota</taxon>
        <taxon>Flavobacteriia</taxon>
        <taxon>Flavobacteriales</taxon>
        <taxon>Flavobacteriaceae</taxon>
        <taxon>Psychroflexus</taxon>
    </lineage>
</organism>
<keyword evidence="8" id="KW-1185">Reference proteome</keyword>
<dbReference type="PANTHER" id="PTHR37422:SF13">
    <property type="entry name" value="LIPOPOLYSACCHARIDE BIOSYNTHESIS PROTEIN PA4999-RELATED"/>
    <property type="match status" value="1"/>
</dbReference>
<dbReference type="PANTHER" id="PTHR37422">
    <property type="entry name" value="TEICHURONIC ACID BIOSYNTHESIS PROTEIN TUAE"/>
    <property type="match status" value="1"/>
</dbReference>
<dbReference type="Pfam" id="PF04932">
    <property type="entry name" value="Wzy_C"/>
    <property type="match status" value="1"/>
</dbReference>
<comment type="subcellular location">
    <subcellularLocation>
        <location evidence="1">Membrane</location>
        <topology evidence="1">Multi-pass membrane protein</topology>
    </subcellularLocation>
</comment>
<keyword evidence="3 5" id="KW-1133">Transmembrane helix</keyword>
<protein>
    <recommendedName>
        <fullName evidence="6">O-antigen ligase-related domain-containing protein</fullName>
    </recommendedName>
</protein>
<accession>A0ABN1K067</accession>
<evidence type="ECO:0000313" key="8">
    <source>
        <dbReference type="Proteomes" id="UP001500185"/>
    </source>
</evidence>
<keyword evidence="2 5" id="KW-0812">Transmembrane</keyword>
<feature type="transmembrane region" description="Helical" evidence="5">
    <location>
        <begin position="35"/>
        <end position="52"/>
    </location>
</feature>
<feature type="transmembrane region" description="Helical" evidence="5">
    <location>
        <begin position="299"/>
        <end position="321"/>
    </location>
</feature>
<sequence>MYMGLNNVILGIFLVWMILKGVKDKAYPSWKTLKAYLPIFLFFILALIASINNTDLLFLKHLESYWSFLLVPVAFSFQQEKTKALIPYAFKGLIYGSAATLMLCYANAVFEIISYNEPWSYFLRWRHLSHNFTEIADTHPAYLGLFICTSTYFLLFYTKSFNYKLKTFILSLFLFGILQLASRVALVIFLMTFLIYIFSFLRKNLKFVIGGVLLVFLVSLLFISQGSAYFIERLSSSESITKDSRFNRLEISYNIFKENPLFGIGFDRIDEQRIRKYKESGFYTAAEKKYNSHNQFFEYLSLNGMIGALVYMGVFIYLIVISLKDRNYLFLFLVITFFVANLTESMMVRIKGIEYFSIFISLFLINRKVKE</sequence>
<keyword evidence="4 5" id="KW-0472">Membrane</keyword>
<feature type="transmembrane region" description="Helical" evidence="5">
    <location>
        <begin position="139"/>
        <end position="157"/>
    </location>
</feature>
<feature type="transmembrane region" description="Helical" evidence="5">
    <location>
        <begin position="92"/>
        <end position="115"/>
    </location>
</feature>
<dbReference type="InterPro" id="IPR007016">
    <property type="entry name" value="O-antigen_ligase-rel_domated"/>
</dbReference>
<feature type="transmembrane region" description="Helical" evidence="5">
    <location>
        <begin position="6"/>
        <end position="23"/>
    </location>
</feature>
<dbReference type="InterPro" id="IPR051533">
    <property type="entry name" value="WaaL-like"/>
</dbReference>
<name>A0ABN1K067_9FLAO</name>
<reference evidence="7 8" key="1">
    <citation type="journal article" date="2019" name="Int. J. Syst. Evol. Microbiol.">
        <title>The Global Catalogue of Microorganisms (GCM) 10K type strain sequencing project: providing services to taxonomists for standard genome sequencing and annotation.</title>
        <authorList>
            <consortium name="The Broad Institute Genomics Platform"/>
            <consortium name="The Broad Institute Genome Sequencing Center for Infectious Disease"/>
            <person name="Wu L."/>
            <person name="Ma J."/>
        </authorList>
    </citation>
    <scope>NUCLEOTIDE SEQUENCE [LARGE SCALE GENOMIC DNA]</scope>
    <source>
        <strain evidence="7 8">JCM 16231</strain>
    </source>
</reference>
<dbReference type="Proteomes" id="UP001500185">
    <property type="component" value="Unassembled WGS sequence"/>
</dbReference>
<feature type="transmembrane region" description="Helical" evidence="5">
    <location>
        <begin position="169"/>
        <end position="201"/>
    </location>
</feature>
<evidence type="ECO:0000256" key="1">
    <source>
        <dbReference type="ARBA" id="ARBA00004141"/>
    </source>
</evidence>
<proteinExistence type="predicted"/>